<feature type="region of interest" description="Disordered" evidence="1">
    <location>
        <begin position="285"/>
        <end position="307"/>
    </location>
</feature>
<dbReference type="Proteomes" id="UP000193685">
    <property type="component" value="Unassembled WGS sequence"/>
</dbReference>
<reference evidence="3 4" key="1">
    <citation type="submission" date="2016-07" db="EMBL/GenBank/DDBJ databases">
        <title>Pervasive Adenine N6-methylation of Active Genes in Fungi.</title>
        <authorList>
            <consortium name="DOE Joint Genome Institute"/>
            <person name="Mondo S.J."/>
            <person name="Dannebaum R.O."/>
            <person name="Kuo R.C."/>
            <person name="Labutti K."/>
            <person name="Haridas S."/>
            <person name="Kuo A."/>
            <person name="Salamov A."/>
            <person name="Ahrendt S.R."/>
            <person name="Lipzen A."/>
            <person name="Sullivan W."/>
            <person name="Andreopoulos W.B."/>
            <person name="Clum A."/>
            <person name="Lindquist E."/>
            <person name="Daum C."/>
            <person name="Ramamoorthy G.K."/>
            <person name="Gryganskyi A."/>
            <person name="Culley D."/>
            <person name="Magnuson J.K."/>
            <person name="James T.Y."/>
            <person name="O'Malley M.A."/>
            <person name="Stajich J.E."/>
            <person name="Spatafora J.W."/>
            <person name="Visel A."/>
            <person name="Grigoriev I.V."/>
        </authorList>
    </citation>
    <scope>NUCLEOTIDE SEQUENCE [LARGE SCALE GENOMIC DNA]</scope>
    <source>
        <strain evidence="3 4">12-1054</strain>
    </source>
</reference>
<proteinExistence type="predicted"/>
<dbReference type="GeneID" id="63787803"/>
<comment type="caution">
    <text evidence="3">The sequence shown here is derived from an EMBL/GenBank/DDBJ whole genome shotgun (WGS) entry which is preliminary data.</text>
</comment>
<dbReference type="EMBL" id="MCFI01000009">
    <property type="protein sequence ID" value="ORY82610.1"/>
    <property type="molecule type" value="Genomic_DNA"/>
</dbReference>
<sequence>MRLPSGASSNKTKISSPLVQGSLNSSDSEPIDISSGSAPRTSSDGFTLSVTSAHDSLPLRSYSGTSYDLNPHAVAAFHPHTVGSYARRSSFNKSAGPFVGSYEESILSGRMSQQPSKPLQFTASIGVLGRGDCKPSLRCPPHLTVPFPAYFYSDMSPYVGQIDLDVDQDGKKQRGYRIPAAGQLQVIIRNPNKTAVKLFLIPYDLSDMPPLSKTFFRQKHYDCQQGSQKLRYAIHVQICCTAEGRLFVHKTQRVVFANRVPDGKEKLHVAFHEPTEQKYTAWVPEKRSSRQHKRPDRHQPAFIGGSLLDTEEGKLSPLLGASSPPGLLPQHMAALRLSPLLQSRKTPPSSSLRQPSHLSLLAQTYEPQAQEGEAHDTKKHLLSPSPL</sequence>
<evidence type="ECO:0000256" key="1">
    <source>
        <dbReference type="SAM" id="MobiDB-lite"/>
    </source>
</evidence>
<evidence type="ECO:0000313" key="3">
    <source>
        <dbReference type="EMBL" id="ORY82610.1"/>
    </source>
</evidence>
<feature type="domain" description="Atos-like conserved" evidence="2">
    <location>
        <begin position="98"/>
        <end position="159"/>
    </location>
</feature>
<dbReference type="SMART" id="SM01177">
    <property type="entry name" value="DUF4210"/>
    <property type="match status" value="1"/>
</dbReference>
<dbReference type="RefSeq" id="XP_040725481.1">
    <property type="nucleotide sequence ID" value="XM_040871204.1"/>
</dbReference>
<accession>A0A1Y2FF70</accession>
<dbReference type="AlphaFoldDB" id="A0A1Y2FF70"/>
<feature type="region of interest" description="Disordered" evidence="1">
    <location>
        <begin position="366"/>
        <end position="387"/>
    </location>
</feature>
<dbReference type="InterPro" id="IPR025261">
    <property type="entry name" value="Atos-like_cons_dom"/>
</dbReference>
<name>A0A1Y2FF70_PROLT</name>
<protein>
    <recommendedName>
        <fullName evidence="2">Atos-like conserved domain-containing protein</fullName>
    </recommendedName>
</protein>
<feature type="region of interest" description="Disordered" evidence="1">
    <location>
        <begin position="1"/>
        <end position="46"/>
    </location>
</feature>
<dbReference type="PANTHER" id="PTHR13199">
    <property type="entry name" value="GH03947P"/>
    <property type="match status" value="1"/>
</dbReference>
<organism evidence="3 4">
    <name type="scientific">Protomyces lactucae-debilis</name>
    <dbReference type="NCBI Taxonomy" id="2754530"/>
    <lineage>
        <taxon>Eukaryota</taxon>
        <taxon>Fungi</taxon>
        <taxon>Dikarya</taxon>
        <taxon>Ascomycota</taxon>
        <taxon>Taphrinomycotina</taxon>
        <taxon>Taphrinomycetes</taxon>
        <taxon>Taphrinales</taxon>
        <taxon>Protomycetaceae</taxon>
        <taxon>Protomyces</taxon>
    </lineage>
</organism>
<dbReference type="InterPro" id="IPR051506">
    <property type="entry name" value="ATOS_Transcription_Regulators"/>
</dbReference>
<dbReference type="PANTHER" id="PTHR13199:SF11">
    <property type="entry name" value="PROTEIN ATOSSA"/>
    <property type="match status" value="1"/>
</dbReference>
<dbReference type="Pfam" id="PF13889">
    <property type="entry name" value="Chromosome_seg"/>
    <property type="match status" value="1"/>
</dbReference>
<dbReference type="OrthoDB" id="8625101at2759"/>
<gene>
    <name evidence="3" type="ORF">BCR37DRAFT_392810</name>
</gene>
<dbReference type="Pfam" id="PF13915">
    <property type="entry name" value="DUF4210"/>
    <property type="match status" value="1"/>
</dbReference>
<evidence type="ECO:0000313" key="4">
    <source>
        <dbReference type="Proteomes" id="UP000193685"/>
    </source>
</evidence>
<evidence type="ECO:0000259" key="2">
    <source>
        <dbReference type="SMART" id="SM01177"/>
    </source>
</evidence>
<dbReference type="InterPro" id="IPR033473">
    <property type="entry name" value="Atos-like_C"/>
</dbReference>
<keyword evidence="4" id="KW-1185">Reference proteome</keyword>